<dbReference type="Proteomes" id="UP000063308">
    <property type="component" value="Chromosome"/>
</dbReference>
<reference evidence="2 3" key="1">
    <citation type="submission" date="2014-11" db="EMBL/GenBank/DDBJ databases">
        <title>Symbiosis island explosion on the genome of extra-slow-growing strains of soybean bradyrhizobia with massive insertion sequences.</title>
        <authorList>
            <person name="Iida T."/>
            <person name="Minamisawa K."/>
        </authorList>
    </citation>
    <scope>NUCLEOTIDE SEQUENCE [LARGE SCALE GENOMIC DNA]</scope>
    <source>
        <strain evidence="2 3">NK6</strain>
    </source>
</reference>
<evidence type="ECO:0000313" key="3">
    <source>
        <dbReference type="Proteomes" id="UP000063308"/>
    </source>
</evidence>
<accession>A0A0E4BPU7</accession>
<dbReference type="EMBL" id="AP014685">
    <property type="protein sequence ID" value="BAR56994.1"/>
    <property type="molecule type" value="Genomic_DNA"/>
</dbReference>
<feature type="region of interest" description="Disordered" evidence="1">
    <location>
        <begin position="14"/>
        <end position="49"/>
    </location>
</feature>
<evidence type="ECO:0000256" key="1">
    <source>
        <dbReference type="SAM" id="MobiDB-lite"/>
    </source>
</evidence>
<protein>
    <submittedName>
        <fullName evidence="2">Uncharacterized protein</fullName>
    </submittedName>
</protein>
<sequence>MALALLIFWLADADRPSGPSPAPDPGAEGFGDEGLGDDNRPPAGPRCFT</sequence>
<proteinExistence type="predicted"/>
<dbReference type="AlphaFoldDB" id="A0A0E4BPU7"/>
<organism evidence="2 3">
    <name type="scientific">Bradyrhizobium diazoefficiens</name>
    <dbReference type="NCBI Taxonomy" id="1355477"/>
    <lineage>
        <taxon>Bacteria</taxon>
        <taxon>Pseudomonadati</taxon>
        <taxon>Pseudomonadota</taxon>
        <taxon>Alphaproteobacteria</taxon>
        <taxon>Hyphomicrobiales</taxon>
        <taxon>Nitrobacteraceae</taxon>
        <taxon>Bradyrhizobium</taxon>
    </lineage>
</organism>
<name>A0A0E4BPU7_9BRAD</name>
<gene>
    <name evidence="2" type="ORF">NK6_3820</name>
</gene>
<evidence type="ECO:0000313" key="2">
    <source>
        <dbReference type="EMBL" id="BAR56994.1"/>
    </source>
</evidence>